<dbReference type="InterPro" id="IPR002347">
    <property type="entry name" value="SDR_fam"/>
</dbReference>
<dbReference type="InterPro" id="IPR036291">
    <property type="entry name" value="NAD(P)-bd_dom_sf"/>
</dbReference>
<organism evidence="4 5">
    <name type="scientific">Xylocopa violacea</name>
    <name type="common">Violet carpenter bee</name>
    <name type="synonym">Apis violacea</name>
    <dbReference type="NCBI Taxonomy" id="135666"/>
    <lineage>
        <taxon>Eukaryota</taxon>
        <taxon>Metazoa</taxon>
        <taxon>Ecdysozoa</taxon>
        <taxon>Arthropoda</taxon>
        <taxon>Hexapoda</taxon>
        <taxon>Insecta</taxon>
        <taxon>Pterygota</taxon>
        <taxon>Neoptera</taxon>
        <taxon>Endopterygota</taxon>
        <taxon>Hymenoptera</taxon>
        <taxon>Apocrita</taxon>
        <taxon>Aculeata</taxon>
        <taxon>Apoidea</taxon>
        <taxon>Anthophila</taxon>
        <taxon>Apidae</taxon>
        <taxon>Xylocopa</taxon>
        <taxon>Xylocopa</taxon>
    </lineage>
</organism>
<dbReference type="PROSITE" id="PS51257">
    <property type="entry name" value="PROKAR_LIPOPROTEIN"/>
    <property type="match status" value="1"/>
</dbReference>
<gene>
    <name evidence="4" type="ORF">XYLVIOL_LOCUS6080</name>
</gene>
<evidence type="ECO:0000256" key="3">
    <source>
        <dbReference type="RuleBase" id="RU000363"/>
    </source>
</evidence>
<dbReference type="Gene3D" id="3.40.50.720">
    <property type="entry name" value="NAD(P)-binding Rossmann-like Domain"/>
    <property type="match status" value="1"/>
</dbReference>
<accession>A0ABP1NQU9</accession>
<dbReference type="SUPFAM" id="SSF51735">
    <property type="entry name" value="NAD(P)-binding Rossmann-fold domains"/>
    <property type="match status" value="1"/>
</dbReference>
<name>A0ABP1NQU9_XYLVO</name>
<sequence>MNVKDKVIVITGGAGGMGLSCSEKLLLRDAKFVAIFDIPSPAAESAVKKLRDQFGDSRVGLYACDVTSDEQVNSSFGKVIDAFGSFDVLINAAGFVCQKRWQFMIDVNFTGLVRATLKAIDLIGKHKGGKGGTIVNVASLLGFSTWRCIPVYCGTKYAVVGFTLCLKDSYSTTGVRMLLMCPGFTDTAFVTKLLADIHFDFVDREELRNSIKMRPGQPVHFVSDAILRMIEKGENGDICFAEVGQPPELVDSSSLDELPKRPFYD</sequence>
<protein>
    <submittedName>
        <fullName evidence="4">Uncharacterized protein</fullName>
    </submittedName>
</protein>
<reference evidence="4 5" key="1">
    <citation type="submission" date="2024-08" db="EMBL/GenBank/DDBJ databases">
        <authorList>
            <person name="Will J Nash"/>
            <person name="Angela Man"/>
            <person name="Seanna McTaggart"/>
            <person name="Kendall Baker"/>
            <person name="Tom Barker"/>
            <person name="Leah Catchpole"/>
            <person name="Alex Durrant"/>
            <person name="Karim Gharbi"/>
            <person name="Naomi Irish"/>
            <person name="Gemy Kaithakottil"/>
            <person name="Debby Ku"/>
            <person name="Aaliyah Providence"/>
            <person name="Felix Shaw"/>
            <person name="David Swarbreck"/>
            <person name="Chris Watkins"/>
            <person name="Ann M. McCartney"/>
            <person name="Giulio Formenti"/>
            <person name="Alice Mouton"/>
            <person name="Noel Vella"/>
            <person name="Bjorn M von Reumont"/>
            <person name="Adriana Vella"/>
            <person name="Wilfried Haerty"/>
        </authorList>
    </citation>
    <scope>NUCLEOTIDE SEQUENCE [LARGE SCALE GENOMIC DNA]</scope>
</reference>
<keyword evidence="2" id="KW-0560">Oxidoreductase</keyword>
<dbReference type="PANTHER" id="PTHR44229">
    <property type="entry name" value="15-HYDROXYPROSTAGLANDIN DEHYDROGENASE [NAD(+)]"/>
    <property type="match status" value="1"/>
</dbReference>
<proteinExistence type="inferred from homology"/>
<comment type="caution">
    <text evidence="4">The sequence shown here is derived from an EMBL/GenBank/DDBJ whole genome shotgun (WGS) entry which is preliminary data.</text>
</comment>
<evidence type="ECO:0000256" key="1">
    <source>
        <dbReference type="ARBA" id="ARBA00006484"/>
    </source>
</evidence>
<dbReference type="Proteomes" id="UP001642520">
    <property type="component" value="Unassembled WGS sequence"/>
</dbReference>
<keyword evidence="5" id="KW-1185">Reference proteome</keyword>
<evidence type="ECO:0000313" key="4">
    <source>
        <dbReference type="EMBL" id="CAL7943420.1"/>
    </source>
</evidence>
<evidence type="ECO:0000256" key="2">
    <source>
        <dbReference type="ARBA" id="ARBA00023002"/>
    </source>
</evidence>
<dbReference type="PRINTS" id="PR00080">
    <property type="entry name" value="SDRFAMILY"/>
</dbReference>
<dbReference type="EMBL" id="CAXAJV020001293">
    <property type="protein sequence ID" value="CAL7943420.1"/>
    <property type="molecule type" value="Genomic_DNA"/>
</dbReference>
<comment type="similarity">
    <text evidence="1 3">Belongs to the short-chain dehydrogenases/reductases (SDR) family.</text>
</comment>
<dbReference type="PANTHER" id="PTHR44229:SF8">
    <property type="entry name" value="ALCOHOL DEHYDROGENASE-RELATED"/>
    <property type="match status" value="1"/>
</dbReference>
<evidence type="ECO:0000313" key="5">
    <source>
        <dbReference type="Proteomes" id="UP001642520"/>
    </source>
</evidence>
<dbReference type="Pfam" id="PF00106">
    <property type="entry name" value="adh_short"/>
    <property type="match status" value="1"/>
</dbReference>
<dbReference type="PRINTS" id="PR01167">
    <property type="entry name" value="INSADHFAMILY"/>
</dbReference>